<name>E3EK94_PAEPS</name>
<accession>E3EK94</accession>
<organism evidence="5 6">
    <name type="scientific">Paenibacillus polymyxa (strain SC2)</name>
    <name type="common">Bacillus polymyxa</name>
    <dbReference type="NCBI Taxonomy" id="886882"/>
    <lineage>
        <taxon>Bacteria</taxon>
        <taxon>Bacillati</taxon>
        <taxon>Bacillota</taxon>
        <taxon>Bacilli</taxon>
        <taxon>Bacillales</taxon>
        <taxon>Paenibacillaceae</taxon>
        <taxon>Paenibacillus</taxon>
    </lineage>
</organism>
<evidence type="ECO:0000256" key="2">
    <source>
        <dbReference type="ARBA" id="ARBA00022525"/>
    </source>
</evidence>
<dbReference type="PATRIC" id="fig|886882.15.peg.5923"/>
<keyword evidence="5" id="KW-0614">Plasmid</keyword>
<dbReference type="Gene3D" id="1.10.10.1270">
    <property type="entry name" value="Sbi, C3 binding domain IV"/>
    <property type="match status" value="2"/>
</dbReference>
<gene>
    <name evidence="5" type="ORF">PPSC2_27955</name>
</gene>
<keyword evidence="2" id="KW-0964">Secreted</keyword>
<evidence type="ECO:0000313" key="6">
    <source>
        <dbReference type="Proteomes" id="UP000006868"/>
    </source>
</evidence>
<dbReference type="HOGENOM" id="CLU_304799_0_0_9"/>
<comment type="subcellular location">
    <subcellularLocation>
        <location evidence="1">Secreted</location>
    </subcellularLocation>
</comment>
<evidence type="ECO:0000256" key="3">
    <source>
        <dbReference type="ARBA" id="ARBA00022729"/>
    </source>
</evidence>
<sequence>MNILNKNMKKTLLIALSSSMIMGGAIQIGQSFVNPIVANAASSDVLKGSDGLNYQVYLRDDGSASISRDNGGALKRLSTPLDAGETPDKITSLRFVGNDVEVVFTTSKGNTKTLNFVDVIHMPDVIPDFKYESNPKWGTAVIYLPVFSENRAYKYQVKVGPYGQWIDEDRNIDVKENIEHYIRAVDFDGKIFAERTVGINDLLFMTNMSVTTPAGMYTVEFRSTNGGLSLKNEQNKTIASDFASKSEYTPTHMVGYAWDGNDLLVKVAYKKNTNGITTTDNVRFFNVIKADVAPVKPTIQANTTNPTNKNIQVTITYSADSATKEYKIGENGEWKTYASSFEVSQNTKIYARAKNARGTLSDEAVMNISNIDKTAPQATNIIVDQNKLTLTGGADAEGTSKLMYKLNGQDWVVYTETVVLPNGEYEIQSKAVDASGNESSVASQKVTVFVVDLAQATEAVVKAENAPSQTHVTNAQTLIDALPQVDGKDQLQVRLDKVKDDLAKYEAIQKEINTMNDTLNKGNVKKEVVLQYLKRIDELYDLVKALPNTMDKATLNKQLDDLKNKLILIGKILELNSDGDHQDVDLGGLEDTVNKLPNGDLKDDLQKQLDQAKDLQDAIKKVEKAEQSKSQEDIDRARDAVNKLPDGKVKDELNDRLDKIQKEVDEANKYEKAVKKAEQTKSQTDVNTARDVVNTLPDGAEKDAYHKRLDAVDTALKEATLKVRQAEMYLRDPYLTDAQKQVDALKDSPAKKALQDRLDAVKKAIRDKAYKDLLDKAIQKVEQAELYKRDPYIKNAYDAVNALPDGADKTGLLDRLDKINKGTTNPVDDKDGQYVPGDNIGDVAGTIKDPIAKKAYVDWAKAVERAEKYFSKGNIVFALEKMNEVPTSVRENSKYSALYNEMKQRSEVLKQTFNQMLTDKDLEQANKAATDAVEQYEKFKTGIFKEKAQSAVNKLENGTVKSGLQSRIDAVNKI</sequence>
<reference evidence="5 6" key="1">
    <citation type="journal article" date="2011" name="J. Bacteriol.">
        <title>Complete genome sequence of Paenibacillus polymyxa SC2, a strain of plant growth-promoting Rhizobacterium with broad-spectrum antimicrobial activity.</title>
        <authorList>
            <person name="Ma M."/>
            <person name="Wang C."/>
            <person name="Ding Y."/>
            <person name="Li L."/>
            <person name="Shen D."/>
            <person name="Jiang X."/>
            <person name="Guan D."/>
            <person name="Cao F."/>
            <person name="Chen H."/>
            <person name="Feng R."/>
            <person name="Wang X."/>
            <person name="Ge Y."/>
            <person name="Yao L."/>
            <person name="Bing X."/>
            <person name="Yang X."/>
            <person name="Li J."/>
            <person name="Du B."/>
        </authorList>
    </citation>
    <scope>NUCLEOTIDE SEQUENCE [LARGE SCALE GENOMIC DNA]</scope>
    <source>
        <strain evidence="5 6">SC2</strain>
        <plasmid evidence="6">pSC2</plasmid>
    </source>
</reference>
<dbReference type="GO" id="GO:0005576">
    <property type="term" value="C:extracellular region"/>
    <property type="evidence" value="ECO:0007669"/>
    <property type="project" value="UniProtKB-SubCell"/>
</dbReference>
<dbReference type="RefSeq" id="WP_013385835.1">
    <property type="nucleotide sequence ID" value="NC_014628.2"/>
</dbReference>
<geneLocation type="plasmid" evidence="5 6">
    <name>pSC2</name>
</geneLocation>
<dbReference type="EMBL" id="CP002214">
    <property type="protein sequence ID" value="ADO59421.1"/>
    <property type="molecule type" value="Genomic_DNA"/>
</dbReference>
<evidence type="ECO:0000256" key="4">
    <source>
        <dbReference type="SAM" id="Coils"/>
    </source>
</evidence>
<dbReference type="AlphaFoldDB" id="E3EK94"/>
<protein>
    <recommendedName>
        <fullName evidence="7">Bacterial Ig-like domain-containing protein</fullName>
    </recommendedName>
</protein>
<dbReference type="Proteomes" id="UP000006868">
    <property type="component" value="Plasmid pSC2"/>
</dbReference>
<dbReference type="InterPro" id="IPR041909">
    <property type="entry name" value="Sbi_C3_db_domIV"/>
</dbReference>
<dbReference type="KEGG" id="ppm:PPSC2_27955"/>
<evidence type="ECO:0000313" key="5">
    <source>
        <dbReference type="EMBL" id="ADO59421.1"/>
    </source>
</evidence>
<keyword evidence="3" id="KW-0732">Signal</keyword>
<evidence type="ECO:0008006" key="7">
    <source>
        <dbReference type="Google" id="ProtNLM"/>
    </source>
</evidence>
<feature type="coiled-coil region" evidence="4">
    <location>
        <begin position="598"/>
        <end position="687"/>
    </location>
</feature>
<evidence type="ECO:0000256" key="1">
    <source>
        <dbReference type="ARBA" id="ARBA00004613"/>
    </source>
</evidence>
<proteinExistence type="predicted"/>
<keyword evidence="4" id="KW-0175">Coiled coil</keyword>
<dbReference type="eggNOG" id="COG1404">
    <property type="taxonomic scope" value="Bacteria"/>
</dbReference>
<dbReference type="eggNOG" id="COG4733">
    <property type="taxonomic scope" value="Bacteria"/>
</dbReference>